<dbReference type="EMBL" id="JBBPBN010001779">
    <property type="protein sequence ID" value="KAK8477550.1"/>
    <property type="molecule type" value="Genomic_DNA"/>
</dbReference>
<protein>
    <submittedName>
        <fullName evidence="1">Uncharacterized protein</fullName>
    </submittedName>
</protein>
<proteinExistence type="predicted"/>
<evidence type="ECO:0000313" key="2">
    <source>
        <dbReference type="Proteomes" id="UP001396334"/>
    </source>
</evidence>
<reference evidence="1 2" key="1">
    <citation type="journal article" date="2024" name="G3 (Bethesda)">
        <title>Genome assembly of Hibiscus sabdariffa L. provides insights into metabolisms of medicinal natural products.</title>
        <authorList>
            <person name="Kim T."/>
        </authorList>
    </citation>
    <scope>NUCLEOTIDE SEQUENCE [LARGE SCALE GENOMIC DNA]</scope>
    <source>
        <strain evidence="1">TK-2024</strain>
        <tissue evidence="1">Old leaves</tissue>
    </source>
</reference>
<dbReference type="Proteomes" id="UP001396334">
    <property type="component" value="Unassembled WGS sequence"/>
</dbReference>
<comment type="caution">
    <text evidence="1">The sequence shown here is derived from an EMBL/GenBank/DDBJ whole genome shotgun (WGS) entry which is preliminary data.</text>
</comment>
<accession>A0ABR1ZBA5</accession>
<evidence type="ECO:0000313" key="1">
    <source>
        <dbReference type="EMBL" id="KAK8477550.1"/>
    </source>
</evidence>
<sequence length="314" mass="34263">MPACLRAAWLAGGCCASRESCESVWQPRGSVLQFRSCWPCRAAIPIGGAVRHWPGLAWMLPGAWLWSPQEHCLPLQHSCAPRSPHPDVGLSRALWPPRLCVGLAAVVALLFDWQLVLAIGATWTLSCFASFFLAWCTSIELLLWTSRFFCAYGVALIFRPSQRPPCGKEPAAVTYACFEQSPKAATVGNHPRCTRPLSGCLRPMLGLLGADPAAWFVLPPQAMLDSAEGSALRGLLMSTSPCLRLASWLLVRPLCDAGLVARLCVRLAACLAEWMTLERLGSMAWPRFRFMTCSASMADSLLAKLGDPTFTTEE</sequence>
<gene>
    <name evidence="1" type="ORF">V6N11_055049</name>
</gene>
<organism evidence="1 2">
    <name type="scientific">Hibiscus sabdariffa</name>
    <name type="common">roselle</name>
    <dbReference type="NCBI Taxonomy" id="183260"/>
    <lineage>
        <taxon>Eukaryota</taxon>
        <taxon>Viridiplantae</taxon>
        <taxon>Streptophyta</taxon>
        <taxon>Embryophyta</taxon>
        <taxon>Tracheophyta</taxon>
        <taxon>Spermatophyta</taxon>
        <taxon>Magnoliopsida</taxon>
        <taxon>eudicotyledons</taxon>
        <taxon>Gunneridae</taxon>
        <taxon>Pentapetalae</taxon>
        <taxon>rosids</taxon>
        <taxon>malvids</taxon>
        <taxon>Malvales</taxon>
        <taxon>Malvaceae</taxon>
        <taxon>Malvoideae</taxon>
        <taxon>Hibiscus</taxon>
    </lineage>
</organism>
<keyword evidence="2" id="KW-1185">Reference proteome</keyword>
<name>A0ABR1ZBA5_9ROSI</name>